<gene>
    <name evidence="2" type="ORF">A2971_05045</name>
</gene>
<keyword evidence="1" id="KW-1133">Transmembrane helix</keyword>
<keyword evidence="1" id="KW-0812">Transmembrane</keyword>
<sequence length="67" mass="7438">MYPGWSATIDGNPAEIFEGNLAFRVIDVPTGEHTVEYRFTSVMTYIGALISAISIVVIVFLHSAYER</sequence>
<proteinExistence type="predicted"/>
<dbReference type="InterPro" id="IPR018580">
    <property type="entry name" value="Uncharacterised_YfhO"/>
</dbReference>
<accession>A0A1F6AW43</accession>
<dbReference type="Proteomes" id="UP000178461">
    <property type="component" value="Unassembled WGS sequence"/>
</dbReference>
<evidence type="ECO:0000313" key="2">
    <source>
        <dbReference type="EMBL" id="OGG28896.1"/>
    </source>
</evidence>
<protein>
    <recommendedName>
        <fullName evidence="4">Bacterial membrane protein YfhO</fullName>
    </recommendedName>
</protein>
<dbReference type="PANTHER" id="PTHR38454">
    <property type="entry name" value="INTEGRAL MEMBRANE PROTEIN-RELATED"/>
    <property type="match status" value="1"/>
</dbReference>
<dbReference type="AlphaFoldDB" id="A0A1F6AW43"/>
<evidence type="ECO:0008006" key="4">
    <source>
        <dbReference type="Google" id="ProtNLM"/>
    </source>
</evidence>
<organism evidence="2 3">
    <name type="scientific">Candidatus Gottesmanbacteria bacterium RIFCSPLOWO2_01_FULL_46_21</name>
    <dbReference type="NCBI Taxonomy" id="1798393"/>
    <lineage>
        <taxon>Bacteria</taxon>
        <taxon>Candidatus Gottesmaniibacteriota</taxon>
    </lineage>
</organism>
<name>A0A1F6AW43_9BACT</name>
<evidence type="ECO:0000256" key="1">
    <source>
        <dbReference type="SAM" id="Phobius"/>
    </source>
</evidence>
<comment type="caution">
    <text evidence="2">The sequence shown here is derived from an EMBL/GenBank/DDBJ whole genome shotgun (WGS) entry which is preliminary data.</text>
</comment>
<dbReference type="EMBL" id="MFJW01000041">
    <property type="protein sequence ID" value="OGG28896.1"/>
    <property type="molecule type" value="Genomic_DNA"/>
</dbReference>
<feature type="transmembrane region" description="Helical" evidence="1">
    <location>
        <begin position="42"/>
        <end position="61"/>
    </location>
</feature>
<dbReference type="PANTHER" id="PTHR38454:SF1">
    <property type="entry name" value="INTEGRAL MEMBRANE PROTEIN"/>
    <property type="match status" value="1"/>
</dbReference>
<reference evidence="2 3" key="1">
    <citation type="journal article" date="2016" name="Nat. Commun.">
        <title>Thousands of microbial genomes shed light on interconnected biogeochemical processes in an aquifer system.</title>
        <authorList>
            <person name="Anantharaman K."/>
            <person name="Brown C.T."/>
            <person name="Hug L.A."/>
            <person name="Sharon I."/>
            <person name="Castelle C.J."/>
            <person name="Probst A.J."/>
            <person name="Thomas B.C."/>
            <person name="Singh A."/>
            <person name="Wilkins M.J."/>
            <person name="Karaoz U."/>
            <person name="Brodie E.L."/>
            <person name="Williams K.H."/>
            <person name="Hubbard S.S."/>
            <person name="Banfield J.F."/>
        </authorList>
    </citation>
    <scope>NUCLEOTIDE SEQUENCE [LARGE SCALE GENOMIC DNA]</scope>
</reference>
<keyword evidence="1" id="KW-0472">Membrane</keyword>
<evidence type="ECO:0000313" key="3">
    <source>
        <dbReference type="Proteomes" id="UP000178461"/>
    </source>
</evidence>